<name>A0AAD6U287_9AGAR</name>
<dbReference type="AlphaFoldDB" id="A0AAD6U287"/>
<keyword evidence="3" id="KW-1185">Reference proteome</keyword>
<evidence type="ECO:0000313" key="2">
    <source>
        <dbReference type="EMBL" id="KAJ7082234.1"/>
    </source>
</evidence>
<protein>
    <submittedName>
        <fullName evidence="2">Uncharacterized protein</fullName>
    </submittedName>
</protein>
<evidence type="ECO:0000313" key="3">
    <source>
        <dbReference type="Proteomes" id="UP001222325"/>
    </source>
</evidence>
<gene>
    <name evidence="2" type="ORF">B0H15DRAFT_853069</name>
</gene>
<reference evidence="2" key="1">
    <citation type="submission" date="2023-03" db="EMBL/GenBank/DDBJ databases">
        <title>Massive genome expansion in bonnet fungi (Mycena s.s.) driven by repeated elements and novel gene families across ecological guilds.</title>
        <authorList>
            <consortium name="Lawrence Berkeley National Laboratory"/>
            <person name="Harder C.B."/>
            <person name="Miyauchi S."/>
            <person name="Viragh M."/>
            <person name="Kuo A."/>
            <person name="Thoen E."/>
            <person name="Andreopoulos B."/>
            <person name="Lu D."/>
            <person name="Skrede I."/>
            <person name="Drula E."/>
            <person name="Henrissat B."/>
            <person name="Morin E."/>
            <person name="Kohler A."/>
            <person name="Barry K."/>
            <person name="LaButti K."/>
            <person name="Morin E."/>
            <person name="Salamov A."/>
            <person name="Lipzen A."/>
            <person name="Mereny Z."/>
            <person name="Hegedus B."/>
            <person name="Baldrian P."/>
            <person name="Stursova M."/>
            <person name="Weitz H."/>
            <person name="Taylor A."/>
            <person name="Grigoriev I.V."/>
            <person name="Nagy L.G."/>
            <person name="Martin F."/>
            <person name="Kauserud H."/>
        </authorList>
    </citation>
    <scope>NUCLEOTIDE SEQUENCE</scope>
    <source>
        <strain evidence="2">CBHHK173m</strain>
    </source>
</reference>
<sequence length="145" mass="15832">MASRRSVRATVVSLSVLAFQGSTQCPSIRYQLIEPAGRDGALFLWSTLVNANAPRPIHLWRRARSRTPDDGRDPPRAPESTRTPSRTSQPVRTPARALPPRAVGARVCEGTLESTGVYARKVGPRAAHSQLRGVDLNRPSIDLCL</sequence>
<dbReference type="EMBL" id="JARJCN010000046">
    <property type="protein sequence ID" value="KAJ7082234.1"/>
    <property type="molecule type" value="Genomic_DNA"/>
</dbReference>
<comment type="caution">
    <text evidence="2">The sequence shown here is derived from an EMBL/GenBank/DDBJ whole genome shotgun (WGS) entry which is preliminary data.</text>
</comment>
<feature type="compositionally biased region" description="Polar residues" evidence="1">
    <location>
        <begin position="80"/>
        <end position="91"/>
    </location>
</feature>
<dbReference type="Proteomes" id="UP001222325">
    <property type="component" value="Unassembled WGS sequence"/>
</dbReference>
<feature type="region of interest" description="Disordered" evidence="1">
    <location>
        <begin position="60"/>
        <end position="102"/>
    </location>
</feature>
<evidence type="ECO:0000256" key="1">
    <source>
        <dbReference type="SAM" id="MobiDB-lite"/>
    </source>
</evidence>
<accession>A0AAD6U287</accession>
<proteinExistence type="predicted"/>
<organism evidence="2 3">
    <name type="scientific">Mycena belliarum</name>
    <dbReference type="NCBI Taxonomy" id="1033014"/>
    <lineage>
        <taxon>Eukaryota</taxon>
        <taxon>Fungi</taxon>
        <taxon>Dikarya</taxon>
        <taxon>Basidiomycota</taxon>
        <taxon>Agaricomycotina</taxon>
        <taxon>Agaricomycetes</taxon>
        <taxon>Agaricomycetidae</taxon>
        <taxon>Agaricales</taxon>
        <taxon>Marasmiineae</taxon>
        <taxon>Mycenaceae</taxon>
        <taxon>Mycena</taxon>
    </lineage>
</organism>
<feature type="compositionally biased region" description="Basic and acidic residues" evidence="1">
    <location>
        <begin position="66"/>
        <end position="76"/>
    </location>
</feature>